<evidence type="ECO:0000256" key="5">
    <source>
        <dbReference type="PROSITE-ProRule" id="PRU01240"/>
    </source>
</evidence>
<feature type="transmembrane region" description="Helical" evidence="7">
    <location>
        <begin position="394"/>
        <end position="414"/>
    </location>
</feature>
<dbReference type="PANTHER" id="PTHR43806:SF11">
    <property type="entry name" value="CEREVISIN-RELATED"/>
    <property type="match status" value="1"/>
</dbReference>
<evidence type="ECO:0000313" key="10">
    <source>
        <dbReference type="EMBL" id="WAX57439.1"/>
    </source>
</evidence>
<keyword evidence="7" id="KW-0812">Transmembrane</keyword>
<dbReference type="InterPro" id="IPR015500">
    <property type="entry name" value="Peptidase_S8_subtilisin-rel"/>
</dbReference>
<keyword evidence="7" id="KW-0472">Membrane</keyword>
<protein>
    <submittedName>
        <fullName evidence="10">S8 family serine peptidase</fullName>
    </submittedName>
</protein>
<evidence type="ECO:0000256" key="2">
    <source>
        <dbReference type="ARBA" id="ARBA00022670"/>
    </source>
</evidence>
<dbReference type="PANTHER" id="PTHR43806">
    <property type="entry name" value="PEPTIDASE S8"/>
    <property type="match status" value="1"/>
</dbReference>
<dbReference type="EMBL" id="CP097463">
    <property type="protein sequence ID" value="WAX57439.1"/>
    <property type="molecule type" value="Genomic_DNA"/>
</dbReference>
<evidence type="ECO:0000256" key="1">
    <source>
        <dbReference type="ARBA" id="ARBA00011073"/>
    </source>
</evidence>
<keyword evidence="8" id="KW-0732">Signal</keyword>
<evidence type="ECO:0000256" key="3">
    <source>
        <dbReference type="ARBA" id="ARBA00022801"/>
    </source>
</evidence>
<evidence type="ECO:0000313" key="11">
    <source>
        <dbReference type="Proteomes" id="UP001164693"/>
    </source>
</evidence>
<keyword evidence="11" id="KW-1185">Reference proteome</keyword>
<name>A0ABY7JYD1_9ACTN</name>
<sequence>MTLRFARAAGSPRRRASVSAAGSALVLVALCAPPAVAGVPAALPPAAVSPSQVQAQQWWLDKLNVRKAWTISKGKGVTVAVLDGGVDASFGDLRGAVVPGFVPGGSGDGRKDTDASYHGTLMADDIAGRGTGFGLLGIAPEAKIMPVVVPNDNNIEATTILALDHLTAMAHPPQVVNMSYGWEAPCSAEMRQSVARATAKGMILVASAGNKGEQGNPPSAPASCPGVVAVGAVDQSIQPWSGSTRAGYVALAAPGVHIIGYDTSASTHYGYADGTSDSAAIVSGMFALLRSHFPKASSRDLVTRALYITYSLDGSKHQRNPEVGFGVVLPYDALTRAVPAGAANPVYDAITTTPSTPPVPATSASAPTSAPPGTGSSSAPPGADAGSNSSNTGLIIGIVVAVVVAAGLFVLLLLRSRRPARR</sequence>
<keyword evidence="3 5" id="KW-0378">Hydrolase</keyword>
<dbReference type="Gene3D" id="3.40.50.200">
    <property type="entry name" value="Peptidase S8/S53 domain"/>
    <property type="match status" value="1"/>
</dbReference>
<dbReference type="PROSITE" id="PS51892">
    <property type="entry name" value="SUBTILASE"/>
    <property type="match status" value="1"/>
</dbReference>
<keyword evidence="2 5" id="KW-0645">Protease</keyword>
<keyword evidence="7" id="KW-1133">Transmembrane helix</keyword>
<evidence type="ECO:0000256" key="8">
    <source>
        <dbReference type="SAM" id="SignalP"/>
    </source>
</evidence>
<evidence type="ECO:0000259" key="9">
    <source>
        <dbReference type="Pfam" id="PF00082"/>
    </source>
</evidence>
<dbReference type="SUPFAM" id="SSF52743">
    <property type="entry name" value="Subtilisin-like"/>
    <property type="match status" value="1"/>
</dbReference>
<organism evidence="10 11">
    <name type="scientific">Jatrophihabitans cynanchi</name>
    <dbReference type="NCBI Taxonomy" id="2944128"/>
    <lineage>
        <taxon>Bacteria</taxon>
        <taxon>Bacillati</taxon>
        <taxon>Actinomycetota</taxon>
        <taxon>Actinomycetes</taxon>
        <taxon>Jatrophihabitantales</taxon>
        <taxon>Jatrophihabitantaceae</taxon>
        <taxon>Jatrophihabitans</taxon>
    </lineage>
</organism>
<proteinExistence type="inferred from homology"/>
<feature type="compositionally biased region" description="Low complexity" evidence="6">
    <location>
        <begin position="361"/>
        <end position="386"/>
    </location>
</feature>
<dbReference type="PRINTS" id="PR00723">
    <property type="entry name" value="SUBTILISIN"/>
</dbReference>
<dbReference type="InterPro" id="IPR000209">
    <property type="entry name" value="Peptidase_S8/S53_dom"/>
</dbReference>
<dbReference type="InterPro" id="IPR036852">
    <property type="entry name" value="Peptidase_S8/S53_dom_sf"/>
</dbReference>
<evidence type="ECO:0000256" key="4">
    <source>
        <dbReference type="ARBA" id="ARBA00022825"/>
    </source>
</evidence>
<evidence type="ECO:0000256" key="6">
    <source>
        <dbReference type="SAM" id="MobiDB-lite"/>
    </source>
</evidence>
<accession>A0ABY7JYD1</accession>
<comment type="similarity">
    <text evidence="1 5">Belongs to the peptidase S8 family.</text>
</comment>
<dbReference type="RefSeq" id="WP_269443979.1">
    <property type="nucleotide sequence ID" value="NZ_CP097463.1"/>
</dbReference>
<feature type="active site" description="Charge relay system" evidence="5">
    <location>
        <position position="83"/>
    </location>
</feature>
<feature type="region of interest" description="Disordered" evidence="6">
    <location>
        <begin position="349"/>
        <end position="386"/>
    </location>
</feature>
<reference evidence="10" key="1">
    <citation type="submission" date="2022-05" db="EMBL/GenBank/DDBJ databases">
        <title>Jatrophihabitans sp. SB3-54 whole genome sequence.</title>
        <authorList>
            <person name="Suh M.K."/>
            <person name="Eom M.K."/>
            <person name="Kim J.S."/>
            <person name="Kim H.S."/>
            <person name="Do H.E."/>
            <person name="Shin Y.K."/>
            <person name="Lee J.-S."/>
        </authorList>
    </citation>
    <scope>NUCLEOTIDE SEQUENCE</scope>
    <source>
        <strain evidence="10">SB3-54</strain>
    </source>
</reference>
<feature type="active site" description="Charge relay system" evidence="5">
    <location>
        <position position="118"/>
    </location>
</feature>
<feature type="active site" description="Charge relay system" evidence="5">
    <location>
        <position position="276"/>
    </location>
</feature>
<evidence type="ECO:0000256" key="7">
    <source>
        <dbReference type="SAM" id="Phobius"/>
    </source>
</evidence>
<feature type="domain" description="Peptidase S8/S53" evidence="9">
    <location>
        <begin position="74"/>
        <end position="326"/>
    </location>
</feature>
<dbReference type="InterPro" id="IPR050131">
    <property type="entry name" value="Peptidase_S8_subtilisin-like"/>
</dbReference>
<dbReference type="Proteomes" id="UP001164693">
    <property type="component" value="Chromosome"/>
</dbReference>
<keyword evidence="4 5" id="KW-0720">Serine protease</keyword>
<dbReference type="Pfam" id="PF00082">
    <property type="entry name" value="Peptidase_S8"/>
    <property type="match status" value="1"/>
</dbReference>
<gene>
    <name evidence="10" type="ORF">M6B22_01415</name>
</gene>
<feature type="chain" id="PRO_5046605002" evidence="8">
    <location>
        <begin position="38"/>
        <end position="422"/>
    </location>
</feature>
<feature type="signal peptide" evidence="8">
    <location>
        <begin position="1"/>
        <end position="37"/>
    </location>
</feature>